<feature type="transmembrane region" description="Helical" evidence="1">
    <location>
        <begin position="59"/>
        <end position="82"/>
    </location>
</feature>
<evidence type="ECO:0000256" key="1">
    <source>
        <dbReference type="SAM" id="Phobius"/>
    </source>
</evidence>
<keyword evidence="1" id="KW-0812">Transmembrane</keyword>
<keyword evidence="1" id="KW-0472">Membrane</keyword>
<name>A0A8T0H4Y0_CERPU</name>
<sequence>MAGCSRRDVLLDDAGLCISFLDSVFTLHCCLVQDVSVFQYGIFFLWCASMFEQCYPSNVSSFLTMIFVLTSCMTGTIFISIISTNTSGSHYHLDDCYAELPHGSMVN</sequence>
<comment type="caution">
    <text evidence="2">The sequence shown here is derived from an EMBL/GenBank/DDBJ whole genome shotgun (WGS) entry which is preliminary data.</text>
</comment>
<keyword evidence="1" id="KW-1133">Transmembrane helix</keyword>
<evidence type="ECO:0000313" key="2">
    <source>
        <dbReference type="EMBL" id="KAG0565389.1"/>
    </source>
</evidence>
<keyword evidence="3" id="KW-1185">Reference proteome</keyword>
<reference evidence="2" key="1">
    <citation type="submission" date="2020-06" db="EMBL/GenBank/DDBJ databases">
        <title>WGS assembly of Ceratodon purpureus strain R40.</title>
        <authorList>
            <person name="Carey S.B."/>
            <person name="Jenkins J."/>
            <person name="Shu S."/>
            <person name="Lovell J.T."/>
            <person name="Sreedasyam A."/>
            <person name="Maumus F."/>
            <person name="Tiley G.P."/>
            <person name="Fernandez-Pozo N."/>
            <person name="Barry K."/>
            <person name="Chen C."/>
            <person name="Wang M."/>
            <person name="Lipzen A."/>
            <person name="Daum C."/>
            <person name="Saski C.A."/>
            <person name="Payton A.C."/>
            <person name="Mcbreen J.C."/>
            <person name="Conrad R.E."/>
            <person name="Kollar L.M."/>
            <person name="Olsson S."/>
            <person name="Huttunen S."/>
            <person name="Landis J.B."/>
            <person name="Wickett N.J."/>
            <person name="Johnson M.G."/>
            <person name="Rensing S.A."/>
            <person name="Grimwood J."/>
            <person name="Schmutz J."/>
            <person name="Mcdaniel S.F."/>
        </authorList>
    </citation>
    <scope>NUCLEOTIDE SEQUENCE</scope>
    <source>
        <strain evidence="2">R40</strain>
    </source>
</reference>
<organism evidence="2 3">
    <name type="scientific">Ceratodon purpureus</name>
    <name type="common">Fire moss</name>
    <name type="synonym">Dicranum purpureum</name>
    <dbReference type="NCBI Taxonomy" id="3225"/>
    <lineage>
        <taxon>Eukaryota</taxon>
        <taxon>Viridiplantae</taxon>
        <taxon>Streptophyta</taxon>
        <taxon>Embryophyta</taxon>
        <taxon>Bryophyta</taxon>
        <taxon>Bryophytina</taxon>
        <taxon>Bryopsida</taxon>
        <taxon>Dicranidae</taxon>
        <taxon>Pseudoditrichales</taxon>
        <taxon>Ditrichaceae</taxon>
        <taxon>Ceratodon</taxon>
    </lineage>
</organism>
<protein>
    <submittedName>
        <fullName evidence="2">Uncharacterized protein</fullName>
    </submittedName>
</protein>
<evidence type="ECO:0000313" key="3">
    <source>
        <dbReference type="Proteomes" id="UP000822688"/>
    </source>
</evidence>
<feature type="transmembrane region" description="Helical" evidence="1">
    <location>
        <begin position="25"/>
        <end position="47"/>
    </location>
</feature>
<dbReference type="EMBL" id="CM026429">
    <property type="protein sequence ID" value="KAG0565389.1"/>
    <property type="molecule type" value="Genomic_DNA"/>
</dbReference>
<dbReference type="AlphaFoldDB" id="A0A8T0H4Y0"/>
<proteinExistence type="predicted"/>
<dbReference type="Proteomes" id="UP000822688">
    <property type="component" value="Chromosome 8"/>
</dbReference>
<gene>
    <name evidence="2" type="ORF">KC19_8G186600</name>
</gene>
<accession>A0A8T0H4Y0</accession>